<dbReference type="AlphaFoldDB" id="A0A1M6JPV4"/>
<sequence length="121" mass="12665">MSKTFNKSETNFLVGIASTLGLRQFSLILAMPLLAVYGNTLQDSTSALVGLSIGIYGLLQAVFQVPFGALSDKIGRKPVILLGMIQLALGLFLAGIANSIYTLILARAIQGSGAIMAVAYS</sequence>
<dbReference type="Proteomes" id="UP000184052">
    <property type="component" value="Unassembled WGS sequence"/>
</dbReference>
<evidence type="ECO:0000256" key="4">
    <source>
        <dbReference type="ARBA" id="ARBA00022692"/>
    </source>
</evidence>
<accession>A0A1M6JPV4</accession>
<feature type="transmembrane region" description="Helical" evidence="7">
    <location>
        <begin position="12"/>
        <end position="35"/>
    </location>
</feature>
<evidence type="ECO:0000259" key="8">
    <source>
        <dbReference type="PROSITE" id="PS50850"/>
    </source>
</evidence>
<feature type="transmembrane region" description="Helical" evidence="7">
    <location>
        <begin position="79"/>
        <end position="97"/>
    </location>
</feature>
<dbReference type="EMBL" id="FQZL01000022">
    <property type="protein sequence ID" value="SHJ48684.1"/>
    <property type="molecule type" value="Genomic_DNA"/>
</dbReference>
<evidence type="ECO:0000256" key="5">
    <source>
        <dbReference type="ARBA" id="ARBA00022989"/>
    </source>
</evidence>
<dbReference type="InterPro" id="IPR050171">
    <property type="entry name" value="MFS_Transporters"/>
</dbReference>
<evidence type="ECO:0000256" key="7">
    <source>
        <dbReference type="SAM" id="Phobius"/>
    </source>
</evidence>
<feature type="transmembrane region" description="Helical" evidence="7">
    <location>
        <begin position="47"/>
        <end position="67"/>
    </location>
</feature>
<organism evidence="9 10">
    <name type="scientific">Dethiosulfatibacter aminovorans DSM 17477</name>
    <dbReference type="NCBI Taxonomy" id="1121476"/>
    <lineage>
        <taxon>Bacteria</taxon>
        <taxon>Bacillati</taxon>
        <taxon>Bacillota</taxon>
        <taxon>Tissierellia</taxon>
        <taxon>Dethiosulfatibacter</taxon>
    </lineage>
</organism>
<gene>
    <name evidence="9" type="ORF">SAMN02745751_02686</name>
</gene>
<dbReference type="STRING" id="1121476.SAMN02745751_02686"/>
<evidence type="ECO:0000256" key="2">
    <source>
        <dbReference type="ARBA" id="ARBA00022448"/>
    </source>
</evidence>
<dbReference type="Gene3D" id="1.20.1250.20">
    <property type="entry name" value="MFS general substrate transporter like domains"/>
    <property type="match status" value="1"/>
</dbReference>
<dbReference type="PANTHER" id="PTHR23517">
    <property type="entry name" value="RESISTANCE PROTEIN MDTM, PUTATIVE-RELATED-RELATED"/>
    <property type="match status" value="1"/>
</dbReference>
<keyword evidence="4 7" id="KW-0812">Transmembrane</keyword>
<comment type="subcellular location">
    <subcellularLocation>
        <location evidence="1">Cell membrane</location>
        <topology evidence="1">Multi-pass membrane protein</topology>
    </subcellularLocation>
</comment>
<keyword evidence="10" id="KW-1185">Reference proteome</keyword>
<dbReference type="InterPro" id="IPR011701">
    <property type="entry name" value="MFS"/>
</dbReference>
<dbReference type="InterPro" id="IPR020846">
    <property type="entry name" value="MFS_dom"/>
</dbReference>
<dbReference type="GO" id="GO:0005886">
    <property type="term" value="C:plasma membrane"/>
    <property type="evidence" value="ECO:0007669"/>
    <property type="project" value="UniProtKB-SubCell"/>
</dbReference>
<evidence type="ECO:0000256" key="1">
    <source>
        <dbReference type="ARBA" id="ARBA00004651"/>
    </source>
</evidence>
<dbReference type="PROSITE" id="PS50850">
    <property type="entry name" value="MFS"/>
    <property type="match status" value="1"/>
</dbReference>
<proteinExistence type="predicted"/>
<evidence type="ECO:0000256" key="6">
    <source>
        <dbReference type="ARBA" id="ARBA00023136"/>
    </source>
</evidence>
<evidence type="ECO:0000313" key="10">
    <source>
        <dbReference type="Proteomes" id="UP000184052"/>
    </source>
</evidence>
<evidence type="ECO:0000256" key="3">
    <source>
        <dbReference type="ARBA" id="ARBA00022475"/>
    </source>
</evidence>
<dbReference type="GO" id="GO:0022857">
    <property type="term" value="F:transmembrane transporter activity"/>
    <property type="evidence" value="ECO:0007669"/>
    <property type="project" value="InterPro"/>
</dbReference>
<dbReference type="Pfam" id="PF07690">
    <property type="entry name" value="MFS_1"/>
    <property type="match status" value="1"/>
</dbReference>
<dbReference type="PANTHER" id="PTHR23517:SF2">
    <property type="entry name" value="MULTIDRUG RESISTANCE PROTEIN MDTH"/>
    <property type="match status" value="1"/>
</dbReference>
<keyword evidence="3" id="KW-1003">Cell membrane</keyword>
<dbReference type="SUPFAM" id="SSF103473">
    <property type="entry name" value="MFS general substrate transporter"/>
    <property type="match status" value="1"/>
</dbReference>
<reference evidence="9 10" key="1">
    <citation type="submission" date="2016-11" db="EMBL/GenBank/DDBJ databases">
        <authorList>
            <person name="Jaros S."/>
            <person name="Januszkiewicz K."/>
            <person name="Wedrychowicz H."/>
        </authorList>
    </citation>
    <scope>NUCLEOTIDE SEQUENCE [LARGE SCALE GENOMIC DNA]</scope>
    <source>
        <strain evidence="9 10">DSM 17477</strain>
    </source>
</reference>
<protein>
    <submittedName>
        <fullName evidence="9">Major Facilitator Superfamily protein</fullName>
    </submittedName>
</protein>
<keyword evidence="5 7" id="KW-1133">Transmembrane helix</keyword>
<dbReference type="InterPro" id="IPR036259">
    <property type="entry name" value="MFS_trans_sf"/>
</dbReference>
<name>A0A1M6JPV4_9FIRM</name>
<feature type="domain" description="Major facilitator superfamily (MFS) profile" evidence="8">
    <location>
        <begin position="10"/>
        <end position="121"/>
    </location>
</feature>
<keyword evidence="6 7" id="KW-0472">Membrane</keyword>
<keyword evidence="2" id="KW-0813">Transport</keyword>
<evidence type="ECO:0000313" key="9">
    <source>
        <dbReference type="EMBL" id="SHJ48684.1"/>
    </source>
</evidence>
<dbReference type="OrthoDB" id="1642828at2"/>